<accession>A0A9P9WXL0</accession>
<name>A0A9P9WXL0_9PEZI</name>
<dbReference type="AlphaFoldDB" id="A0A9P9WXL0"/>
<dbReference type="CDD" id="cd14688">
    <property type="entry name" value="bZIP_YAP"/>
    <property type="match status" value="1"/>
</dbReference>
<organism evidence="2 3">
    <name type="scientific">Neoarthrinium moseri</name>
    <dbReference type="NCBI Taxonomy" id="1658444"/>
    <lineage>
        <taxon>Eukaryota</taxon>
        <taxon>Fungi</taxon>
        <taxon>Dikarya</taxon>
        <taxon>Ascomycota</taxon>
        <taxon>Pezizomycotina</taxon>
        <taxon>Sordariomycetes</taxon>
        <taxon>Xylariomycetidae</taxon>
        <taxon>Amphisphaeriales</taxon>
        <taxon>Apiosporaceae</taxon>
        <taxon>Neoarthrinium</taxon>
    </lineage>
</organism>
<comment type="caution">
    <text evidence="2">The sequence shown here is derived from an EMBL/GenBank/DDBJ whole genome shotgun (WGS) entry which is preliminary data.</text>
</comment>
<evidence type="ECO:0000313" key="3">
    <source>
        <dbReference type="Proteomes" id="UP000829685"/>
    </source>
</evidence>
<reference evidence="2" key="1">
    <citation type="submission" date="2021-03" db="EMBL/GenBank/DDBJ databases">
        <title>Revisited historic fungal species revealed as producer of novel bioactive compounds through whole genome sequencing and comparative genomics.</title>
        <authorList>
            <person name="Vignolle G.A."/>
            <person name="Hochenegger N."/>
            <person name="Mach R.L."/>
            <person name="Mach-Aigner A.R."/>
            <person name="Javad Rahimi M."/>
            <person name="Salim K.A."/>
            <person name="Chan C.M."/>
            <person name="Lim L.B.L."/>
            <person name="Cai F."/>
            <person name="Druzhinina I.S."/>
            <person name="U'Ren J.M."/>
            <person name="Derntl C."/>
        </authorList>
    </citation>
    <scope>NUCLEOTIDE SEQUENCE</scope>
    <source>
        <strain evidence="2">TUCIM 5799</strain>
    </source>
</reference>
<feature type="region of interest" description="Disordered" evidence="1">
    <location>
        <begin position="120"/>
        <end position="143"/>
    </location>
</feature>
<proteinExistence type="predicted"/>
<evidence type="ECO:0000256" key="1">
    <source>
        <dbReference type="SAM" id="MobiDB-lite"/>
    </source>
</evidence>
<protein>
    <submittedName>
        <fullName evidence="2">Uncharacterized protein</fullName>
    </submittedName>
</protein>
<gene>
    <name evidence="2" type="ORF">JX265_001198</name>
</gene>
<sequence>MRTIVRTWQWADRLTNARQVVKGYWSVEPFEMPVRPDRLSQRSSQSPEDEVKCRRERGKLAQRAFRQRQIDTIRSLKERNQKLCDAISTIGQAAAVGNAALSKAIADAQRLALSNTSADAAEDIQNQKESDEDLSASHGESEMSNDCRIMKQYLFDSTSLKIQQQERQNPSVAMVLSTENHGFCTPASTGGPTADINYDFYAGLEADRNIMIAWAPPDIKPFTGAAAYTVAGQIHWVTLAYSYAAVKAVRDCPNNRSSEAFEFVNQGYGEALRHVSLDSLYDLVHGRLLFRTQGFIAGEHAARDPDLGKAMTLSIIATYSPRPSSDYLTAFDVAEGLRTLLGSRYTSFEDTLTGRITDDRVRIMRSLMKFLARRGVCFGDGPRWRQDDLSEVCERWLIETYSFT</sequence>
<dbReference type="EMBL" id="JAFIMR010000002">
    <property type="protein sequence ID" value="KAI1880958.1"/>
    <property type="molecule type" value="Genomic_DNA"/>
</dbReference>
<keyword evidence="3" id="KW-1185">Reference proteome</keyword>
<dbReference type="Proteomes" id="UP000829685">
    <property type="component" value="Unassembled WGS sequence"/>
</dbReference>
<evidence type="ECO:0000313" key="2">
    <source>
        <dbReference type="EMBL" id="KAI1880958.1"/>
    </source>
</evidence>